<reference evidence="9 10" key="1">
    <citation type="submission" date="2019-02" db="EMBL/GenBank/DDBJ databases">
        <title>Deep-cultivation of Planctomycetes and their phenomic and genomic characterization uncovers novel biology.</title>
        <authorList>
            <person name="Wiegand S."/>
            <person name="Jogler M."/>
            <person name="Boedeker C."/>
            <person name="Pinto D."/>
            <person name="Vollmers J."/>
            <person name="Rivas-Marin E."/>
            <person name="Kohn T."/>
            <person name="Peeters S.H."/>
            <person name="Heuer A."/>
            <person name="Rast P."/>
            <person name="Oberbeckmann S."/>
            <person name="Bunk B."/>
            <person name="Jeske O."/>
            <person name="Meyerdierks A."/>
            <person name="Storesund J.E."/>
            <person name="Kallscheuer N."/>
            <person name="Luecker S."/>
            <person name="Lage O.M."/>
            <person name="Pohl T."/>
            <person name="Merkel B.J."/>
            <person name="Hornburger P."/>
            <person name="Mueller R.-W."/>
            <person name="Bruemmer F."/>
            <person name="Labrenz M."/>
            <person name="Spormann A.M."/>
            <person name="Op den Camp H."/>
            <person name="Overmann J."/>
            <person name="Amann R."/>
            <person name="Jetten M.S.M."/>
            <person name="Mascher T."/>
            <person name="Medema M.H."/>
            <person name="Devos D.P."/>
            <person name="Kaster A.-K."/>
            <person name="Ovreas L."/>
            <person name="Rohde M."/>
            <person name="Galperin M.Y."/>
            <person name="Jogler C."/>
        </authorList>
    </citation>
    <scope>NUCLEOTIDE SEQUENCE [LARGE SCALE GENOMIC DNA]</scope>
    <source>
        <strain evidence="9 10">FF011L</strain>
    </source>
</reference>
<evidence type="ECO:0000256" key="4">
    <source>
        <dbReference type="ARBA" id="ARBA00022679"/>
    </source>
</evidence>
<proteinExistence type="inferred from homology"/>
<comment type="similarity">
    <text evidence="6">Belongs to the methyltransferase superfamily. RlmI family.</text>
</comment>
<dbReference type="GO" id="GO:0005737">
    <property type="term" value="C:cytoplasm"/>
    <property type="evidence" value="ECO:0007669"/>
    <property type="project" value="UniProtKB-SubCell"/>
</dbReference>
<dbReference type="GO" id="GO:0032259">
    <property type="term" value="P:methylation"/>
    <property type="evidence" value="ECO:0007669"/>
    <property type="project" value="UniProtKB-KW"/>
</dbReference>
<feature type="domain" description="Methyltransferase" evidence="7">
    <location>
        <begin position="232"/>
        <end position="358"/>
    </location>
</feature>
<name>A0A517MN39_9BACT</name>
<dbReference type="GO" id="GO:0003723">
    <property type="term" value="F:RNA binding"/>
    <property type="evidence" value="ECO:0007669"/>
    <property type="project" value="InterPro"/>
</dbReference>
<dbReference type="SUPFAM" id="SSF53335">
    <property type="entry name" value="S-adenosyl-L-methionine-dependent methyltransferases"/>
    <property type="match status" value="1"/>
</dbReference>
<dbReference type="InterPro" id="IPR025714">
    <property type="entry name" value="Methyltranfer_dom"/>
</dbReference>
<dbReference type="Gene3D" id="3.40.50.150">
    <property type="entry name" value="Vaccinia Virus protein VP39"/>
    <property type="match status" value="1"/>
</dbReference>
<keyword evidence="5" id="KW-0949">S-adenosyl-L-methionine</keyword>
<dbReference type="PANTHER" id="PTHR42873">
    <property type="entry name" value="RIBOSOMAL RNA LARGE SUBUNIT METHYLTRANSFERASE"/>
    <property type="match status" value="1"/>
</dbReference>
<evidence type="ECO:0000256" key="3">
    <source>
        <dbReference type="ARBA" id="ARBA00022603"/>
    </source>
</evidence>
<dbReference type="CDD" id="cd11572">
    <property type="entry name" value="RlmI_M_like"/>
    <property type="match status" value="1"/>
</dbReference>
<dbReference type="GO" id="GO:0008168">
    <property type="term" value="F:methyltransferase activity"/>
    <property type="evidence" value="ECO:0007669"/>
    <property type="project" value="UniProtKB-KW"/>
</dbReference>
<evidence type="ECO:0000313" key="9">
    <source>
        <dbReference type="EMBL" id="QDS96299.1"/>
    </source>
</evidence>
<sequence>MKLPSIIVKPSRQFPFLARHPWVHSSSLAESKEVYPLGQEVDLVQHDGTWLARGLYNPSSGLKVRLYSWDRNQNLDTDFFTTKVDQAIARRRLAGFLPGDPQATLEGVLTASRLIFSEADGLSGLIVDQYADYLVVQIAAGVIQLRQEAILDFLQERLKPQAIFLRTDAKTAQKEGIEQQEGLVRGTAPEGAILYQQNGLQLAVDLLHGQKTGGYLDQRDNHAAAARYLVGRRVLDVCCYAGGFGLVAAAAGAAHVIGVDSSEKALDLAAANAARNQLTNLSFEKADCFDYLAKADRPEVDAVILDPPRFAGSRRQVDAALRAYTKLNRDAIRGLPAGGILVTNSCSGSVSRSDFMNMLVNVGRKENRDITVLETRTAAADHPLRISCPESDYLKCFICEVQ</sequence>
<dbReference type="AlphaFoldDB" id="A0A517MN39"/>
<dbReference type="Pfam" id="PF13847">
    <property type="entry name" value="Methyltransf_31"/>
    <property type="match status" value="1"/>
</dbReference>
<dbReference type="InterPro" id="IPR029063">
    <property type="entry name" value="SAM-dependent_MTases_sf"/>
</dbReference>
<dbReference type="InterPro" id="IPR015947">
    <property type="entry name" value="PUA-like_sf"/>
</dbReference>
<dbReference type="SUPFAM" id="SSF88697">
    <property type="entry name" value="PUA domain-like"/>
    <property type="match status" value="1"/>
</dbReference>
<dbReference type="CDD" id="cd21153">
    <property type="entry name" value="PUA_RlmI"/>
    <property type="match status" value="1"/>
</dbReference>
<evidence type="ECO:0000313" key="10">
    <source>
        <dbReference type="Proteomes" id="UP000320672"/>
    </source>
</evidence>
<dbReference type="InterPro" id="IPR036974">
    <property type="entry name" value="PUA_sf"/>
</dbReference>
<comment type="subcellular location">
    <subcellularLocation>
        <location evidence="1">Cytoplasm</location>
    </subcellularLocation>
</comment>
<dbReference type="EC" id="2.1.1.191" evidence="9"/>
<evidence type="ECO:0000259" key="8">
    <source>
        <dbReference type="Pfam" id="PF17785"/>
    </source>
</evidence>
<evidence type="ECO:0000256" key="5">
    <source>
        <dbReference type="ARBA" id="ARBA00022691"/>
    </source>
</evidence>
<keyword evidence="3 9" id="KW-0489">Methyltransferase</keyword>
<dbReference type="EMBL" id="CP036262">
    <property type="protein sequence ID" value="QDS96299.1"/>
    <property type="molecule type" value="Genomic_DNA"/>
</dbReference>
<gene>
    <name evidence="9" type="primary">rlmI</name>
    <name evidence="9" type="ORF">FF011L_51070</name>
</gene>
<feature type="domain" description="RlmI-like PUA" evidence="8">
    <location>
        <begin position="6"/>
        <end position="69"/>
    </location>
</feature>
<dbReference type="Gene3D" id="2.30.130.10">
    <property type="entry name" value="PUA domain"/>
    <property type="match status" value="1"/>
</dbReference>
<dbReference type="RefSeq" id="WP_145354466.1">
    <property type="nucleotide sequence ID" value="NZ_CP036262.1"/>
</dbReference>
<evidence type="ECO:0000256" key="6">
    <source>
        <dbReference type="ARBA" id="ARBA00038091"/>
    </source>
</evidence>
<dbReference type="InterPro" id="IPR041532">
    <property type="entry name" value="RlmI-like_PUA"/>
</dbReference>
<dbReference type="Proteomes" id="UP000320672">
    <property type="component" value="Chromosome"/>
</dbReference>
<protein>
    <submittedName>
        <fullName evidence="9">Ribosomal RNA large subunit methyltransferase I</fullName>
        <ecNumber evidence="9">2.1.1.191</ecNumber>
    </submittedName>
</protein>
<evidence type="ECO:0000259" key="7">
    <source>
        <dbReference type="Pfam" id="PF13847"/>
    </source>
</evidence>
<keyword evidence="4 9" id="KW-0808">Transferase</keyword>
<dbReference type="KEGG" id="rml:FF011L_51070"/>
<dbReference type="PANTHER" id="PTHR42873:SF1">
    <property type="entry name" value="S-ADENOSYLMETHIONINE-DEPENDENT METHYLTRANSFERASE DOMAIN-CONTAINING PROTEIN"/>
    <property type="match status" value="1"/>
</dbReference>
<dbReference type="OrthoDB" id="9805492at2"/>
<dbReference type="CDD" id="cd02440">
    <property type="entry name" value="AdoMet_MTases"/>
    <property type="match status" value="1"/>
</dbReference>
<dbReference type="Gene3D" id="3.30.750.80">
    <property type="entry name" value="RNA methyltransferase domain (HRMD) like"/>
    <property type="match status" value="1"/>
</dbReference>
<dbReference type="PROSITE" id="PS50890">
    <property type="entry name" value="PUA"/>
    <property type="match status" value="1"/>
</dbReference>
<evidence type="ECO:0000256" key="2">
    <source>
        <dbReference type="ARBA" id="ARBA00022490"/>
    </source>
</evidence>
<keyword evidence="2" id="KW-0963">Cytoplasm</keyword>
<keyword evidence="10" id="KW-1185">Reference proteome</keyword>
<dbReference type="Pfam" id="PF17785">
    <property type="entry name" value="PUA_3"/>
    <property type="match status" value="1"/>
</dbReference>
<evidence type="ECO:0000256" key="1">
    <source>
        <dbReference type="ARBA" id="ARBA00004496"/>
    </source>
</evidence>
<organism evidence="9 10">
    <name type="scientific">Roseimaritima multifibrata</name>
    <dbReference type="NCBI Taxonomy" id="1930274"/>
    <lineage>
        <taxon>Bacteria</taxon>
        <taxon>Pseudomonadati</taxon>
        <taxon>Planctomycetota</taxon>
        <taxon>Planctomycetia</taxon>
        <taxon>Pirellulales</taxon>
        <taxon>Pirellulaceae</taxon>
        <taxon>Roseimaritima</taxon>
    </lineage>
</organism>
<accession>A0A517MN39</accession>